<gene>
    <name evidence="2" type="ORF">Purlil1_2872</name>
</gene>
<dbReference type="EMBL" id="JAWRVI010000007">
    <property type="protein sequence ID" value="KAK4092947.1"/>
    <property type="molecule type" value="Genomic_DNA"/>
</dbReference>
<keyword evidence="1" id="KW-1133">Transmembrane helix</keyword>
<evidence type="ECO:0000256" key="1">
    <source>
        <dbReference type="SAM" id="Phobius"/>
    </source>
</evidence>
<comment type="caution">
    <text evidence="2">The sequence shown here is derived from an EMBL/GenBank/DDBJ whole genome shotgun (WGS) entry which is preliminary data.</text>
</comment>
<keyword evidence="1" id="KW-0812">Transmembrane</keyword>
<reference evidence="2 3" key="1">
    <citation type="journal article" date="2024" name="Microbiol. Resour. Announc.">
        <title>Genome annotations for the ascomycete fungi Trichoderma harzianum, Trichoderma aggressivum, and Purpureocillium lilacinum.</title>
        <authorList>
            <person name="Beijen E.P.W."/>
            <person name="Ohm R.A."/>
        </authorList>
    </citation>
    <scope>NUCLEOTIDE SEQUENCE [LARGE SCALE GENOMIC DNA]</scope>
    <source>
        <strain evidence="2 3">CBS 150709</strain>
    </source>
</reference>
<name>A0ABR0C982_PURLI</name>
<keyword evidence="1" id="KW-0472">Membrane</keyword>
<keyword evidence="3" id="KW-1185">Reference proteome</keyword>
<accession>A0ABR0C982</accession>
<protein>
    <submittedName>
        <fullName evidence="2">Uncharacterized protein</fullName>
    </submittedName>
</protein>
<organism evidence="2 3">
    <name type="scientific">Purpureocillium lilacinum</name>
    <name type="common">Paecilomyces lilacinus</name>
    <dbReference type="NCBI Taxonomy" id="33203"/>
    <lineage>
        <taxon>Eukaryota</taxon>
        <taxon>Fungi</taxon>
        <taxon>Dikarya</taxon>
        <taxon>Ascomycota</taxon>
        <taxon>Pezizomycotina</taxon>
        <taxon>Sordariomycetes</taxon>
        <taxon>Hypocreomycetidae</taxon>
        <taxon>Hypocreales</taxon>
        <taxon>Ophiocordycipitaceae</taxon>
        <taxon>Purpureocillium</taxon>
    </lineage>
</organism>
<evidence type="ECO:0000313" key="3">
    <source>
        <dbReference type="Proteomes" id="UP001287286"/>
    </source>
</evidence>
<feature type="transmembrane region" description="Helical" evidence="1">
    <location>
        <begin position="38"/>
        <end position="59"/>
    </location>
</feature>
<dbReference type="Proteomes" id="UP001287286">
    <property type="component" value="Unassembled WGS sequence"/>
</dbReference>
<sequence>MEKSAARDALGCDHNDSGLASPELGRCTRHRRIVYTALAKWLVTVTFAASIYFVLWAYSSKIAMVSGKKREFNVVITGLAIALGLSTASSLKGMVRELRWWLLSLRQYSSKEVELILKSEHLSCMIHLGWISRDLTVRLFVLFWLSINLVRTLPNALGPALTASLQAAQIAVATIGLTYNVDPAENMAVTAPGMVYIPDMSVLRPMAYSENTNPGLGLLRYTANKHGLYADTLAFGAMEDVPRPGTIDSSKTPNMFSDWNSTRCSYVFYESAPYDTPGTASPEIRVATNRSVASTAACRSQRVINGGDGWNITITIDDGNRTEIGLPTFNGPNQTLYMTDSDQNLTTRWSTVNVFEASATDAWYYQCNVSVEQVTNAVLPQHNVSALVATMASAGIALQGYGAAFTITNDSKSQDQFQSYPLESFYGMPQSGDPVGMASLLSQFAIGVIASVARYNEPVLAPGRTPLETIVLKIFDWDMDRLPDTAAAVGRARHSALGSNKILTGDREFRFTQSSGTSATHPFEMDAPPAKPAASIVPTAASPNLEALSIHDRARRHPRSRILVEPILWTNLQLELLRCTFQDVSPAPPDAMRLRFPDDALRLEKLGHRLRGDFVDREDAIQRLIGTAQGPLQYFTRRNRPVTALTRIKLRRYASTEPLYEPYLAALLIALAQQQRRTVQSTTRTQASGVKPKLLYSSDDTEFMHLYTTQVSSMLMTMFDDPSFAPPSPESLSIQAVTIP</sequence>
<proteinExistence type="predicted"/>
<evidence type="ECO:0000313" key="2">
    <source>
        <dbReference type="EMBL" id="KAK4092947.1"/>
    </source>
</evidence>